<dbReference type="InterPro" id="IPR052337">
    <property type="entry name" value="SAT4-like"/>
</dbReference>
<reference evidence="10" key="1">
    <citation type="submission" date="2021-04" db="EMBL/GenBank/DDBJ databases">
        <title>First draft genome resource for Brassicaceae pathogens Fusarium oxysporum f. sp. raphani and Fusarium oxysporum f. sp. rapae.</title>
        <authorList>
            <person name="Asai S."/>
        </authorList>
    </citation>
    <scope>NUCLEOTIDE SEQUENCE</scope>
    <source>
        <strain evidence="10">Tf1262</strain>
    </source>
</reference>
<evidence type="ECO:0000259" key="9">
    <source>
        <dbReference type="Pfam" id="PF20684"/>
    </source>
</evidence>
<feature type="transmembrane region" description="Helical" evidence="8">
    <location>
        <begin position="16"/>
        <end position="40"/>
    </location>
</feature>
<feature type="transmembrane region" description="Helical" evidence="8">
    <location>
        <begin position="88"/>
        <end position="109"/>
    </location>
</feature>
<proteinExistence type="inferred from homology"/>
<evidence type="ECO:0000256" key="5">
    <source>
        <dbReference type="ARBA" id="ARBA00038359"/>
    </source>
</evidence>
<dbReference type="InterPro" id="IPR049326">
    <property type="entry name" value="Rhodopsin_dom_fungi"/>
</dbReference>
<evidence type="ECO:0000256" key="2">
    <source>
        <dbReference type="ARBA" id="ARBA00022692"/>
    </source>
</evidence>
<evidence type="ECO:0000313" key="10">
    <source>
        <dbReference type="EMBL" id="KAG7425547.1"/>
    </source>
</evidence>
<dbReference type="InterPro" id="IPR002110">
    <property type="entry name" value="Ankyrin_rpt"/>
</dbReference>
<keyword evidence="4 8" id="KW-0472">Membrane</keyword>
<comment type="subcellular location">
    <subcellularLocation>
        <location evidence="1">Membrane</location>
        <topology evidence="1">Multi-pass membrane protein</topology>
    </subcellularLocation>
</comment>
<feature type="transmembrane region" description="Helical" evidence="8">
    <location>
        <begin position="129"/>
        <end position="156"/>
    </location>
</feature>
<dbReference type="Proteomes" id="UP000693942">
    <property type="component" value="Unassembled WGS sequence"/>
</dbReference>
<feature type="transmembrane region" description="Helical" evidence="8">
    <location>
        <begin position="176"/>
        <end position="196"/>
    </location>
</feature>
<keyword evidence="6" id="KW-0040">ANK repeat</keyword>
<keyword evidence="3 8" id="KW-1133">Transmembrane helix</keyword>
<evidence type="ECO:0000313" key="11">
    <source>
        <dbReference type="Proteomes" id="UP000693942"/>
    </source>
</evidence>
<sequence>MAGDESVLRDTNDSRVSIVIGIAVFLMATSMLMVVLRVVSRAMVKQFRLDDMAAIASLLAMIGCGTAVTSMTRFGLGRHISTVSDENLVLYLRCFWVSVLFYMLSLFFIKMSFLFNYHRLLSASKLRRYCIGAMVLIVLWAGGVCILVLVMCVPLAGVWDPKVDAKCVPHITVMWWFNGVFNSIGDLFILTLPIPVLWRLQLPRRQKAYLLFVFSLGFLTVGISIARMRWLEMDADMTWWNVSPALWSLGELTSAISCSCLPFFKPLTLRVKSSISRATAGHDHPRIPGGEGDEESNAHSSVGAGQKEFVQNSNLMRAVLFTLSFYLHNTYGLEEGVNIESKAGNGQTPLSYAAESGHEAVVKLLQSYNG</sequence>
<dbReference type="AlphaFoldDB" id="A0A8J5PXJ3"/>
<feature type="domain" description="Rhodopsin" evidence="9">
    <location>
        <begin position="36"/>
        <end position="268"/>
    </location>
</feature>
<evidence type="ECO:0000256" key="6">
    <source>
        <dbReference type="PROSITE-ProRule" id="PRU00023"/>
    </source>
</evidence>
<comment type="caution">
    <text evidence="10">The sequence shown here is derived from an EMBL/GenBank/DDBJ whole genome shotgun (WGS) entry which is preliminary data.</text>
</comment>
<organism evidence="10 11">
    <name type="scientific">Fusarium oxysporum f. sp. raphani</name>
    <dbReference type="NCBI Taxonomy" id="96318"/>
    <lineage>
        <taxon>Eukaryota</taxon>
        <taxon>Fungi</taxon>
        <taxon>Dikarya</taxon>
        <taxon>Ascomycota</taxon>
        <taxon>Pezizomycotina</taxon>
        <taxon>Sordariomycetes</taxon>
        <taxon>Hypocreomycetidae</taxon>
        <taxon>Hypocreales</taxon>
        <taxon>Nectriaceae</taxon>
        <taxon>Fusarium</taxon>
        <taxon>Fusarium oxysporum species complex</taxon>
    </lineage>
</organism>
<evidence type="ECO:0000256" key="8">
    <source>
        <dbReference type="SAM" id="Phobius"/>
    </source>
</evidence>
<dbReference type="PROSITE" id="PS50297">
    <property type="entry name" value="ANK_REP_REGION"/>
    <property type="match status" value="1"/>
</dbReference>
<dbReference type="EMBL" id="JAELUR010000011">
    <property type="protein sequence ID" value="KAG7425547.1"/>
    <property type="molecule type" value="Genomic_DNA"/>
</dbReference>
<feature type="region of interest" description="Disordered" evidence="7">
    <location>
        <begin position="279"/>
        <end position="302"/>
    </location>
</feature>
<evidence type="ECO:0000256" key="1">
    <source>
        <dbReference type="ARBA" id="ARBA00004141"/>
    </source>
</evidence>
<dbReference type="PROSITE" id="PS50088">
    <property type="entry name" value="ANK_REPEAT"/>
    <property type="match status" value="1"/>
</dbReference>
<dbReference type="GO" id="GO:0016020">
    <property type="term" value="C:membrane"/>
    <property type="evidence" value="ECO:0007669"/>
    <property type="project" value="UniProtKB-SubCell"/>
</dbReference>
<comment type="similarity">
    <text evidence="5">Belongs to the SAT4 family.</text>
</comment>
<feature type="transmembrane region" description="Helical" evidence="8">
    <location>
        <begin position="208"/>
        <end position="226"/>
    </location>
</feature>
<name>A0A8J5PXJ3_FUSOX</name>
<dbReference type="PANTHER" id="PTHR33048:SF47">
    <property type="entry name" value="INTEGRAL MEMBRANE PROTEIN-RELATED"/>
    <property type="match status" value="1"/>
</dbReference>
<protein>
    <submittedName>
        <fullName evidence="10">Satratoxin biosynthesis SC1 cluster protein 4</fullName>
    </submittedName>
</protein>
<keyword evidence="2 8" id="KW-0812">Transmembrane</keyword>
<evidence type="ECO:0000256" key="3">
    <source>
        <dbReference type="ARBA" id="ARBA00022989"/>
    </source>
</evidence>
<evidence type="ECO:0000256" key="7">
    <source>
        <dbReference type="SAM" id="MobiDB-lite"/>
    </source>
</evidence>
<dbReference type="Pfam" id="PF20684">
    <property type="entry name" value="Fung_rhodopsin"/>
    <property type="match status" value="1"/>
</dbReference>
<feature type="transmembrane region" description="Helical" evidence="8">
    <location>
        <begin position="52"/>
        <end position="76"/>
    </location>
</feature>
<dbReference type="PANTHER" id="PTHR33048">
    <property type="entry name" value="PTH11-LIKE INTEGRAL MEMBRANE PROTEIN (AFU_ORTHOLOGUE AFUA_5G11245)"/>
    <property type="match status" value="1"/>
</dbReference>
<evidence type="ECO:0000256" key="4">
    <source>
        <dbReference type="ARBA" id="ARBA00023136"/>
    </source>
</evidence>
<feature type="repeat" description="ANK" evidence="6">
    <location>
        <begin position="345"/>
        <end position="370"/>
    </location>
</feature>
<accession>A0A8J5PXJ3</accession>
<gene>
    <name evidence="10" type="ORF">Forpi1262_v013220</name>
</gene>